<dbReference type="AlphaFoldDB" id="A0A806KQP4"/>
<proteinExistence type="predicted"/>
<protein>
    <submittedName>
        <fullName evidence="1">Glutamine cyclotransferase</fullName>
    </submittedName>
</protein>
<dbReference type="GO" id="GO:0016603">
    <property type="term" value="F:glutaminyl-peptide cyclotransferase activity"/>
    <property type="evidence" value="ECO:0007669"/>
    <property type="project" value="InterPro"/>
</dbReference>
<reference evidence="1" key="1">
    <citation type="submission" date="2012-03" db="EMBL/GenBank/DDBJ databases">
        <title>Functional metagenomics reveals considerable lignocellulase gene clusters in the gut microbiome of a wood-feeding higher termite.</title>
        <authorList>
            <person name="Liu N."/>
        </authorList>
    </citation>
    <scope>NUCLEOTIDE SEQUENCE</scope>
</reference>
<sequence length="222" mass="25034">MRIVGHDPAAYTQGLICVDTVIYESTGLVGQSSLRRVGASGGRILQNIPVPGVFAEGIAIFKGELVQLTWQDGLAIRYEYPSLKAKPSTYMYKGEGWGLTNNDTHFIMSDGSDTLYLRNDKFETARKIPVTLDGKPLKRLNELEYARGYVYANVWYKDFIAEISPADGRVTRIIDCSELIKIEMPSMRDHVLNGIAYCDSMDEWILTGKNWRNMFIVKIPKP</sequence>
<keyword evidence="1" id="KW-0808">Transferase</keyword>
<name>A0A806KQP4_9BACT</name>
<accession>A0A806KQP4</accession>
<dbReference type="PANTHER" id="PTHR31270">
    <property type="entry name" value="GLUTAMINYL-PEPTIDE CYCLOTRANSFERASE"/>
    <property type="match status" value="1"/>
</dbReference>
<dbReference type="InterPro" id="IPR007788">
    <property type="entry name" value="QCT"/>
</dbReference>
<dbReference type="InterPro" id="IPR011044">
    <property type="entry name" value="Quino_amine_DH_bsu"/>
</dbReference>
<dbReference type="EMBL" id="JQ844225">
    <property type="protein sequence ID" value="AGS53209.1"/>
    <property type="molecule type" value="Genomic_DNA"/>
</dbReference>
<evidence type="ECO:0000313" key="1">
    <source>
        <dbReference type="EMBL" id="AGS53209.1"/>
    </source>
</evidence>
<organism evidence="1">
    <name type="scientific">uncultured bacterium contig00093</name>
    <dbReference type="NCBI Taxonomy" id="1181564"/>
    <lineage>
        <taxon>Bacteria</taxon>
        <taxon>environmental samples</taxon>
    </lineage>
</organism>
<dbReference type="Pfam" id="PF05096">
    <property type="entry name" value="Glu_cyclase_2"/>
    <property type="match status" value="1"/>
</dbReference>
<dbReference type="SUPFAM" id="SSF50969">
    <property type="entry name" value="YVTN repeat-like/Quinoprotein amine dehydrogenase"/>
    <property type="match status" value="1"/>
</dbReference>
<dbReference type="PANTHER" id="PTHR31270:SF1">
    <property type="entry name" value="GLUTAMINYL-PEPTIDE CYCLOTRANSFERASE"/>
    <property type="match status" value="1"/>
</dbReference>